<keyword evidence="2" id="KW-1185">Reference proteome</keyword>
<protein>
    <recommendedName>
        <fullName evidence="3">Glycoside hydrolase</fullName>
    </recommendedName>
</protein>
<dbReference type="RefSeq" id="WP_126582209.1">
    <property type="nucleotide sequence ID" value="NZ_BIFR01000002.1"/>
</dbReference>
<dbReference type="PANTHER" id="PTHR36848">
    <property type="entry name" value="DNA-BINDING PROTEIN (PUTATIVE SECRETED PROTEIN)-RELATED"/>
    <property type="match status" value="1"/>
</dbReference>
<gene>
    <name evidence="1" type="ORF">KTT_45180</name>
</gene>
<dbReference type="OrthoDB" id="9761519at2"/>
<evidence type="ECO:0000313" key="1">
    <source>
        <dbReference type="EMBL" id="GCE14659.1"/>
    </source>
</evidence>
<dbReference type="AlphaFoldDB" id="A0A402A6E1"/>
<comment type="caution">
    <text evidence="1">The sequence shown here is derived from an EMBL/GenBank/DDBJ whole genome shotgun (WGS) entry which is preliminary data.</text>
</comment>
<evidence type="ECO:0008006" key="3">
    <source>
        <dbReference type="Google" id="ProtNLM"/>
    </source>
</evidence>
<name>A0A402A6E1_9CHLR</name>
<dbReference type="InterPro" id="IPR053161">
    <property type="entry name" value="Ulvan_degrading_GH"/>
</dbReference>
<proteinExistence type="predicted"/>
<dbReference type="Proteomes" id="UP000287352">
    <property type="component" value="Unassembled WGS sequence"/>
</dbReference>
<reference evidence="2" key="1">
    <citation type="submission" date="2018-12" db="EMBL/GenBank/DDBJ databases">
        <title>Tengunoibacter tsumagoiensis gen. nov., sp. nov., Dictyobacter kobayashii sp. nov., D. alpinus sp. nov., and D. joshuensis sp. nov. and description of Dictyobacteraceae fam. nov. within the order Ktedonobacterales isolated from Tengu-no-mugimeshi.</title>
        <authorList>
            <person name="Wang C.M."/>
            <person name="Zheng Y."/>
            <person name="Sakai Y."/>
            <person name="Toyoda A."/>
            <person name="Minakuchi Y."/>
            <person name="Abe K."/>
            <person name="Yokota A."/>
            <person name="Yabe S."/>
        </authorList>
    </citation>
    <scope>NUCLEOTIDE SEQUENCE [LARGE SCALE GENOMIC DNA]</scope>
    <source>
        <strain evidence="2">Uno3</strain>
    </source>
</reference>
<dbReference type="PANTHER" id="PTHR36848:SF2">
    <property type="entry name" value="SECRETED PROTEIN"/>
    <property type="match status" value="1"/>
</dbReference>
<dbReference type="Pfam" id="PF17132">
    <property type="entry name" value="Glyco_hydro_106"/>
    <property type="match status" value="1"/>
</dbReference>
<sequence>MELYQQKNAEKFNFELFQHPTAAYRGTPFWAWNTALKRDQLLHQIEVFKQMGLGGFHIHVRTGLETEYLGQEYLALVRACVEKAQQEQMLAWLYDEDRWPSGAAGGLVTVDPQFRARHLLFTYAPYGSPTSRLPGKQDSSARASRTEKGRLLARYAVTLERGYLTSYQRLQENEPAPQDAVIWYAYLEIARNSPWFNNQSYVDTLQKAAIERFIAVTHERYAQTIGDFFGSVVPAIFTDEPQFAHKEAFHFAEELTDLYLPWTDDFLATFAQAYGYHLEDRLPELFWELPEGEASLARYHYHDHIAERFSQAFADTLGAWCQEHHLALTGHMMEEKTLESQTQALGEAMRSYRGFELPGIDILCDSHEYTTAKQAQSAAHQYGRPGVLSELYGVTNWDFDFVGHKAQGDWQAALGITVRVHHLSWVSMAGEAKRDYPASINYQSPWYREYPLVENHFARVNTALTRGKAHVRVGVIHPIESFWLCYGPLEQTAAEREEREQNFDDLTNWLLFGLIDFDFIAESLLPSLSHQQTEARFSVGEGRYDVVIVPSMRTIRATTLERLESFCAHGGKIVFAGEIPSLVDAQPSDRAEKLAARCVHIPLTRRRLLESVSKVREIEIHLANGRASDTLLHQIRQDGENRFVFICNTDKFQACDNTHIYLAGSWTVTVLETLTGEQFTLASTFQDGKTRIAWNFPAHGSLLLHLEPGWTQGGERQAQKRWHARDEAEIYDYNHSQVPVTLSEPNVLLLDQARYHLDDEPWQEVEEVLRIDNMLRQRLGYPLKFEAFAQPWIEKEHRPAEHQVSLAFTIQTTVEVTAPQLALEDATNVSIYLNGQLVSKQIDGWFVDEAIQTLRLPDLSIGTHELILELPFGRQTNLEWCYLLGDFGVEIRGREARIIKPVRQLAFGDWTRQGLPFYAGNVTYHCPLTGNDAEMALFTPKFKTPLLSIALDGEVRGKIAFAPFQCELGFISAGEHTLAITAFGNRVNAFGGLHNTNEKAKWCGPEFWRSEGKDWAYEYQLKPMGLLVAPHLLHLDA</sequence>
<dbReference type="EMBL" id="BIFR01000002">
    <property type="protein sequence ID" value="GCE14659.1"/>
    <property type="molecule type" value="Genomic_DNA"/>
</dbReference>
<dbReference type="InterPro" id="IPR029062">
    <property type="entry name" value="Class_I_gatase-like"/>
</dbReference>
<organism evidence="1 2">
    <name type="scientific">Tengunoibacter tsumagoiensis</name>
    <dbReference type="NCBI Taxonomy" id="2014871"/>
    <lineage>
        <taxon>Bacteria</taxon>
        <taxon>Bacillati</taxon>
        <taxon>Chloroflexota</taxon>
        <taxon>Ktedonobacteria</taxon>
        <taxon>Ktedonobacterales</taxon>
        <taxon>Dictyobacteraceae</taxon>
        <taxon>Tengunoibacter</taxon>
    </lineage>
</organism>
<accession>A0A402A6E1</accession>
<dbReference type="Gene3D" id="3.40.50.880">
    <property type="match status" value="1"/>
</dbReference>
<dbReference type="CDD" id="cd03143">
    <property type="entry name" value="A4_beta-galactosidase_middle_domain"/>
    <property type="match status" value="1"/>
</dbReference>
<evidence type="ECO:0000313" key="2">
    <source>
        <dbReference type="Proteomes" id="UP000287352"/>
    </source>
</evidence>